<dbReference type="GO" id="GO:0005634">
    <property type="term" value="C:nucleus"/>
    <property type="evidence" value="ECO:0007669"/>
    <property type="project" value="TreeGrafter"/>
</dbReference>
<dbReference type="PANTHER" id="PTHR15492">
    <property type="entry name" value="CYCLIN D1-BINDING PROTEIN 1"/>
    <property type="match status" value="1"/>
</dbReference>
<name>A0A8K0JNJ1_9TREE</name>
<dbReference type="Pfam" id="PF13324">
    <property type="entry name" value="GCIP_N"/>
    <property type="match status" value="1"/>
</dbReference>
<dbReference type="PANTHER" id="PTHR15492:SF1">
    <property type="entry name" value="CYCLIN-D1-BINDING PROTEIN 1"/>
    <property type="match status" value="1"/>
</dbReference>
<dbReference type="InterPro" id="IPR026907">
    <property type="entry name" value="GCIP-like"/>
</dbReference>
<keyword evidence="3" id="KW-1185">Reference proteome</keyword>
<dbReference type="AlphaFoldDB" id="A0A8K0JNJ1"/>
<comment type="caution">
    <text evidence="2">The sequence shown here is derived from an EMBL/GenBank/DDBJ whole genome shotgun (WGS) entry which is preliminary data.</text>
</comment>
<feature type="domain" description="Cyclin-D1-binding protein 1-like N-terminal" evidence="1">
    <location>
        <begin position="45"/>
        <end position="198"/>
    </location>
</feature>
<reference evidence="2" key="1">
    <citation type="submission" date="2020-04" db="EMBL/GenBank/DDBJ databases">
        <title>Analysis of mating type loci in Filobasidium floriforme.</title>
        <authorList>
            <person name="Nowrousian M."/>
        </authorList>
    </citation>
    <scope>NUCLEOTIDE SEQUENCE</scope>
    <source>
        <strain evidence="2">CBS 6242</strain>
    </source>
</reference>
<dbReference type="Proteomes" id="UP000812966">
    <property type="component" value="Unassembled WGS sequence"/>
</dbReference>
<organism evidence="2 3">
    <name type="scientific">Filobasidium floriforme</name>
    <dbReference type="NCBI Taxonomy" id="5210"/>
    <lineage>
        <taxon>Eukaryota</taxon>
        <taxon>Fungi</taxon>
        <taxon>Dikarya</taxon>
        <taxon>Basidiomycota</taxon>
        <taxon>Agaricomycotina</taxon>
        <taxon>Tremellomycetes</taxon>
        <taxon>Filobasidiales</taxon>
        <taxon>Filobasidiaceae</taxon>
        <taxon>Filobasidium</taxon>
    </lineage>
</organism>
<accession>A0A8K0JNJ1</accession>
<evidence type="ECO:0000313" key="2">
    <source>
        <dbReference type="EMBL" id="KAG7562590.1"/>
    </source>
</evidence>
<dbReference type="Gene3D" id="1.20.1420.10">
    <property type="entry name" value="Talin, central domain"/>
    <property type="match status" value="1"/>
</dbReference>
<gene>
    <name evidence="2" type="ORF">FFLO_01963</name>
</gene>
<dbReference type="EMBL" id="JABELV010000029">
    <property type="protein sequence ID" value="KAG7562590.1"/>
    <property type="molecule type" value="Genomic_DNA"/>
</dbReference>
<dbReference type="Gene3D" id="1.20.1410.10">
    <property type="entry name" value="I/LWEQ domain"/>
    <property type="match status" value="1"/>
</dbReference>
<evidence type="ECO:0000259" key="1">
    <source>
        <dbReference type="Pfam" id="PF13324"/>
    </source>
</evidence>
<protein>
    <recommendedName>
        <fullName evidence="1">Cyclin-D1-binding protein 1-like N-terminal domain-containing protein</fullName>
    </recommendedName>
</protein>
<proteinExistence type="predicted"/>
<dbReference type="InterPro" id="IPR049317">
    <property type="entry name" value="GCIP-like_N"/>
</dbReference>
<evidence type="ECO:0000313" key="3">
    <source>
        <dbReference type="Proteomes" id="UP000812966"/>
    </source>
</evidence>
<sequence length="377" mass="41531">MLSKSLAESRKSVERSRRYLESVRQEPAPSHSLYTASYDANHASLTTVLKHLRQEVTSLSLAFSGKEVLVPAAIAQAEKVGTNFDRLAACVLAVPAGTCLQQEWRKGVDGIGEHILKLLDVFIEDLKTSNSDVAAMAKASSSKPGPKPFLVATSAIWSAIDLMLSKSSSSERQALKQVWRYDRECMDDAFAEFKEMLEVDEGVGEDEDLGGDDEWAELERNLAGGTDNMTEEERERVRSYDTTVRLIMAIHNRFAKFTLDQPLALELPTHLETSHSLSSNMDLFVSSLYSPQAEGDIVKGAEGVIADAYKLCDLAVQAIERVGSQTDQAAAALDKLALDDTRPSEVANDDGLEKEKKWMDVWRQQMEKAQKARAGSA</sequence>